<dbReference type="Gene3D" id="1.25.40.10">
    <property type="entry name" value="Tetratricopeptide repeat domain"/>
    <property type="match status" value="1"/>
</dbReference>
<dbReference type="Gene3D" id="2.170.270.10">
    <property type="entry name" value="SET domain"/>
    <property type="match status" value="1"/>
</dbReference>
<dbReference type="AlphaFoldDB" id="A0AAD9D381"/>
<dbReference type="PANTHER" id="PTHR47643:SF2">
    <property type="entry name" value="TPR DOMAIN PROTEIN (AFU_ORTHOLOGUE AFUA_5G12710)"/>
    <property type="match status" value="1"/>
</dbReference>
<dbReference type="PANTHER" id="PTHR47643">
    <property type="entry name" value="TPR DOMAIN PROTEIN (AFU_ORTHOLOGUE AFUA_5G12710)"/>
    <property type="match status" value="1"/>
</dbReference>
<dbReference type="InterPro" id="IPR011990">
    <property type="entry name" value="TPR-like_helical_dom_sf"/>
</dbReference>
<dbReference type="GeneID" id="85395622"/>
<dbReference type="SUPFAM" id="SSF82199">
    <property type="entry name" value="SET domain"/>
    <property type="match status" value="1"/>
</dbReference>
<protein>
    <recommendedName>
        <fullName evidence="1">SET domain-containing protein</fullName>
    </recommendedName>
</protein>
<comment type="caution">
    <text evidence="2">The sequence shown here is derived from an EMBL/GenBank/DDBJ whole genome shotgun (WGS) entry which is preliminary data.</text>
</comment>
<dbReference type="InterPro" id="IPR053209">
    <property type="entry name" value="Gramillin-biosynth_MTr"/>
</dbReference>
<accession>A0AAD9D381</accession>
<evidence type="ECO:0000313" key="3">
    <source>
        <dbReference type="Proteomes" id="UP001244207"/>
    </source>
</evidence>
<name>A0AAD9D381_GLOAC</name>
<evidence type="ECO:0000259" key="1">
    <source>
        <dbReference type="PROSITE" id="PS50280"/>
    </source>
</evidence>
<dbReference type="CDD" id="cd20071">
    <property type="entry name" value="SET_SMYD"/>
    <property type="match status" value="1"/>
</dbReference>
<gene>
    <name evidence="2" type="ORF">BDZ83DRAFT_715229</name>
</gene>
<dbReference type="SUPFAM" id="SSF48452">
    <property type="entry name" value="TPR-like"/>
    <property type="match status" value="1"/>
</dbReference>
<dbReference type="SMART" id="SM00317">
    <property type="entry name" value="SET"/>
    <property type="match status" value="1"/>
</dbReference>
<dbReference type="InterPro" id="IPR001214">
    <property type="entry name" value="SET_dom"/>
</dbReference>
<reference evidence="2" key="1">
    <citation type="submission" date="2021-12" db="EMBL/GenBank/DDBJ databases">
        <title>Comparative genomics, transcriptomics and evolutionary studies reveal genomic signatures of adaptation to plant cell wall in hemibiotrophic fungi.</title>
        <authorList>
            <consortium name="DOE Joint Genome Institute"/>
            <person name="Baroncelli R."/>
            <person name="Diaz J.F."/>
            <person name="Benocci T."/>
            <person name="Peng M."/>
            <person name="Battaglia E."/>
            <person name="Haridas S."/>
            <person name="Andreopoulos W."/>
            <person name="Labutti K."/>
            <person name="Pangilinan J."/>
            <person name="Floch G.L."/>
            <person name="Makela M.R."/>
            <person name="Henrissat B."/>
            <person name="Grigoriev I.V."/>
            <person name="Crouch J.A."/>
            <person name="De Vries R.P."/>
            <person name="Sukno S.A."/>
            <person name="Thon M.R."/>
        </authorList>
    </citation>
    <scope>NUCLEOTIDE SEQUENCE</scope>
    <source>
        <strain evidence="2">CBS 112980</strain>
    </source>
</reference>
<feature type="domain" description="SET" evidence="1">
    <location>
        <begin position="285"/>
        <end position="473"/>
    </location>
</feature>
<sequence length="606" mass="68228">MEIKDPPEVDDFEHLRMNAKRLGNRKGQIPHDHPPTSMLKMEFMMEMSQVIVRTVTPPNRVGCITAIVVDEAGTAISLSIYNQPDETMIKANDVLPEGSVCLIKDPFFQANKAGNSYNLRVDHVSDIILLRGGDERIPRRWRKSKATAANSEEIRQHGDTAALASAITPEQTRAALLNRSLANLRLHRLEKAVDDASKSQDDNVPTQKGLFREAKAYYSLEQFSLCSAKLRKVLALNPKNQDAKKELARTLRRIDEQDRGIYQWGQMYDQANATPPVIDCATYNGPVEVRRSTERGRGLFTSKAVKAGDLLLCEKAFSYRYAGEDDNMDANQNNRVLVSLVSKRTVLGAQASLAFNIIQKLHHNPRLAPRFNDLHHGDSHSGAAKQQDKSIIDTFFVMDVVSLNSYGSPRTCLIQFNGHLSHKKSTTCGLWILASYINHACVGNCQRSFIGDMMILRASTDMDANTELQFCYLPPDGLSYEEVQKSLQPWGFVCRCELCEEKKLVSEEALQRRQELIRDSESTMANSSTLSQQSKAERLLGRLEETYADGRTKYRLEIGQYYVLLGMKRLKRREPTGALESIIKSLEAYGFVIEAILLEKYSGSRI</sequence>
<dbReference type="Proteomes" id="UP001244207">
    <property type="component" value="Unassembled WGS sequence"/>
</dbReference>
<dbReference type="PROSITE" id="PS50280">
    <property type="entry name" value="SET"/>
    <property type="match status" value="1"/>
</dbReference>
<evidence type="ECO:0000313" key="2">
    <source>
        <dbReference type="EMBL" id="KAK1731395.1"/>
    </source>
</evidence>
<keyword evidence="3" id="KW-1185">Reference proteome</keyword>
<dbReference type="RefSeq" id="XP_060371450.1">
    <property type="nucleotide sequence ID" value="XM_060511724.1"/>
</dbReference>
<dbReference type="InterPro" id="IPR046341">
    <property type="entry name" value="SET_dom_sf"/>
</dbReference>
<organism evidence="2 3">
    <name type="scientific">Glomerella acutata</name>
    <name type="common">Colletotrichum acutatum</name>
    <dbReference type="NCBI Taxonomy" id="27357"/>
    <lineage>
        <taxon>Eukaryota</taxon>
        <taxon>Fungi</taxon>
        <taxon>Dikarya</taxon>
        <taxon>Ascomycota</taxon>
        <taxon>Pezizomycotina</taxon>
        <taxon>Sordariomycetes</taxon>
        <taxon>Hypocreomycetidae</taxon>
        <taxon>Glomerellales</taxon>
        <taxon>Glomerellaceae</taxon>
        <taxon>Colletotrichum</taxon>
        <taxon>Colletotrichum acutatum species complex</taxon>
    </lineage>
</organism>
<dbReference type="EMBL" id="JAHMHS010000003">
    <property type="protein sequence ID" value="KAK1731395.1"/>
    <property type="molecule type" value="Genomic_DNA"/>
</dbReference>
<dbReference type="Pfam" id="PF00856">
    <property type="entry name" value="SET"/>
    <property type="match status" value="1"/>
</dbReference>
<proteinExistence type="predicted"/>